<evidence type="ECO:0000259" key="7">
    <source>
        <dbReference type="Pfam" id="PF09173"/>
    </source>
</evidence>
<dbReference type="InterPro" id="IPR015256">
    <property type="entry name" value="eIF2g_C"/>
</dbReference>
<feature type="domain" description="Reverse transcriptase" evidence="6">
    <location>
        <begin position="212"/>
        <end position="337"/>
    </location>
</feature>
<keyword evidence="2" id="KW-0547">Nucleotide-binding</keyword>
<dbReference type="EMBL" id="VEPZ02000399">
    <property type="protein sequence ID" value="KAE8725883.1"/>
    <property type="molecule type" value="Genomic_DNA"/>
</dbReference>
<keyword evidence="1" id="KW-0396">Initiation factor</keyword>
<evidence type="ECO:0000256" key="1">
    <source>
        <dbReference type="ARBA" id="ARBA00022540"/>
    </source>
</evidence>
<keyword evidence="4" id="KW-0342">GTP-binding</keyword>
<organism evidence="8 9">
    <name type="scientific">Hibiscus syriacus</name>
    <name type="common">Rose of Sharon</name>
    <dbReference type="NCBI Taxonomy" id="106335"/>
    <lineage>
        <taxon>Eukaryota</taxon>
        <taxon>Viridiplantae</taxon>
        <taxon>Streptophyta</taxon>
        <taxon>Embryophyta</taxon>
        <taxon>Tracheophyta</taxon>
        <taxon>Spermatophyta</taxon>
        <taxon>Magnoliopsida</taxon>
        <taxon>eudicotyledons</taxon>
        <taxon>Gunneridae</taxon>
        <taxon>Pentapetalae</taxon>
        <taxon>rosids</taxon>
        <taxon>malvids</taxon>
        <taxon>Malvales</taxon>
        <taxon>Malvaceae</taxon>
        <taxon>Malvoideae</taxon>
        <taxon>Hibiscus</taxon>
    </lineage>
</organism>
<proteinExistence type="predicted"/>
<dbReference type="InterPro" id="IPR050543">
    <property type="entry name" value="eIF2G"/>
</dbReference>
<dbReference type="GO" id="GO:0003743">
    <property type="term" value="F:translation initiation factor activity"/>
    <property type="evidence" value="ECO:0007669"/>
    <property type="project" value="UniProtKB-KW"/>
</dbReference>
<dbReference type="Gene3D" id="3.40.50.300">
    <property type="entry name" value="P-loop containing nucleotide triphosphate hydrolases"/>
    <property type="match status" value="1"/>
</dbReference>
<evidence type="ECO:0008006" key="10">
    <source>
        <dbReference type="Google" id="ProtNLM"/>
    </source>
</evidence>
<accession>A0A6A3C9L9</accession>
<dbReference type="Gene3D" id="2.40.30.10">
    <property type="entry name" value="Translation factors"/>
    <property type="match status" value="1"/>
</dbReference>
<dbReference type="Pfam" id="PF09173">
    <property type="entry name" value="eIF2_C"/>
    <property type="match status" value="1"/>
</dbReference>
<dbReference type="GO" id="GO:0005829">
    <property type="term" value="C:cytosol"/>
    <property type="evidence" value="ECO:0007669"/>
    <property type="project" value="TreeGrafter"/>
</dbReference>
<dbReference type="InterPro" id="IPR000477">
    <property type="entry name" value="RT_dom"/>
</dbReference>
<dbReference type="Pfam" id="PF00078">
    <property type="entry name" value="RVT_1"/>
    <property type="match status" value="1"/>
</dbReference>
<keyword evidence="5" id="KW-0812">Transmembrane</keyword>
<feature type="transmembrane region" description="Helical" evidence="5">
    <location>
        <begin position="313"/>
        <end position="338"/>
    </location>
</feature>
<evidence type="ECO:0000313" key="8">
    <source>
        <dbReference type="EMBL" id="KAE8725883.1"/>
    </source>
</evidence>
<dbReference type="PANTHER" id="PTHR42854:SF3">
    <property type="entry name" value="EUKARYOTIC TRANSLATION INITIATION FACTOR 2 SUBUNIT 3-RELATED"/>
    <property type="match status" value="1"/>
</dbReference>
<keyword evidence="5" id="KW-0472">Membrane</keyword>
<dbReference type="AlphaFoldDB" id="A0A6A3C9L9"/>
<dbReference type="PANTHER" id="PTHR42854">
    <property type="entry name" value="EUKARYOTIC TRANSLATION INITIATION FACTOR 2 SUBUNIT 3 FAMILY MEMBER"/>
    <property type="match status" value="1"/>
</dbReference>
<evidence type="ECO:0000259" key="6">
    <source>
        <dbReference type="Pfam" id="PF00078"/>
    </source>
</evidence>
<protein>
    <recommendedName>
        <fullName evidence="10">Reverse transcriptase domain-containing protein</fullName>
    </recommendedName>
</protein>
<evidence type="ECO:0000313" key="9">
    <source>
        <dbReference type="Proteomes" id="UP000436088"/>
    </source>
</evidence>
<keyword evidence="3" id="KW-0648">Protein biosynthesis</keyword>
<dbReference type="GO" id="GO:0005525">
    <property type="term" value="F:GTP binding"/>
    <property type="evidence" value="ECO:0007669"/>
    <property type="project" value="UniProtKB-KW"/>
</dbReference>
<evidence type="ECO:0000256" key="4">
    <source>
        <dbReference type="ARBA" id="ARBA00023134"/>
    </source>
</evidence>
<name>A0A6A3C9L9_HIBSY</name>
<reference evidence="8" key="1">
    <citation type="submission" date="2019-09" db="EMBL/GenBank/DDBJ databases">
        <title>Draft genome information of white flower Hibiscus syriacus.</title>
        <authorList>
            <person name="Kim Y.-M."/>
        </authorList>
    </citation>
    <scope>NUCLEOTIDE SEQUENCE [LARGE SCALE GENOMIC DNA]</scope>
    <source>
        <strain evidence="8">YM2019G1</strain>
    </source>
</reference>
<dbReference type="InterPro" id="IPR043502">
    <property type="entry name" value="DNA/RNA_pol_sf"/>
</dbReference>
<keyword evidence="5" id="KW-1133">Transmembrane helix</keyword>
<dbReference type="GO" id="GO:0001731">
    <property type="term" value="P:formation of translation preinitiation complex"/>
    <property type="evidence" value="ECO:0007669"/>
    <property type="project" value="TreeGrafter"/>
</dbReference>
<evidence type="ECO:0000256" key="3">
    <source>
        <dbReference type="ARBA" id="ARBA00022917"/>
    </source>
</evidence>
<gene>
    <name evidence="8" type="ORF">F3Y22_tig00008013pilonHSYRG00141</name>
</gene>
<dbReference type="SUPFAM" id="SSF56672">
    <property type="entry name" value="DNA/RNA polymerases"/>
    <property type="match status" value="1"/>
</dbReference>
<evidence type="ECO:0000256" key="5">
    <source>
        <dbReference type="SAM" id="Phobius"/>
    </source>
</evidence>
<dbReference type="GO" id="GO:0000049">
    <property type="term" value="F:tRNA binding"/>
    <property type="evidence" value="ECO:0007669"/>
    <property type="project" value="TreeGrafter"/>
</dbReference>
<dbReference type="GO" id="GO:0005850">
    <property type="term" value="C:eukaryotic translation initiation factor 2 complex"/>
    <property type="evidence" value="ECO:0007669"/>
    <property type="project" value="TreeGrafter"/>
</dbReference>
<comment type="caution">
    <text evidence="8">The sequence shown here is derived from an EMBL/GenBank/DDBJ whole genome shotgun (WGS) entry which is preliminary data.</text>
</comment>
<dbReference type="InterPro" id="IPR009001">
    <property type="entry name" value="Transl_elong_EF1A/Init_IF2_C"/>
</dbReference>
<keyword evidence="9" id="KW-1185">Reference proteome</keyword>
<evidence type="ECO:0000256" key="2">
    <source>
        <dbReference type="ARBA" id="ARBA00022741"/>
    </source>
</evidence>
<feature type="domain" description="Initiation factor eIF2 gamma C-terminal" evidence="7">
    <location>
        <begin position="107"/>
        <end position="151"/>
    </location>
</feature>
<dbReference type="Proteomes" id="UP000436088">
    <property type="component" value="Unassembled WGS sequence"/>
</dbReference>
<sequence>MHCALYAPLCTVRSKNELARNITIKLGYANAKIYRCEDERCPRPQCYKAYGSGKEDGPLCDVSGFENSRMKLLRHVSFVDCPPLTQLSSDHLMPISKGTRRFNWCWNIGSMSIGARVVPVKNDSVCTSKGEKIALSRRVEKHWRLIRWGQIQAGTALEFLPRNLFPIFFKKAWPLLGDEVVAAVQYFFLHSQLLPVFNSTILALVPEVPNPKSIKDFRPISCCSVIYKAITKILVKRLTNHLPDMITLNQTSFIKGRSIVENTLLAQEIVKGYGRKTISPRCSLKIDIHKTFDSLHWGVISNILRALDLPRMFIAWIEACFIQASFSISFNGSLIGYFKGARGIR</sequence>
<dbReference type="InterPro" id="IPR027417">
    <property type="entry name" value="P-loop_NTPase"/>
</dbReference>
<dbReference type="SUPFAM" id="SSF50465">
    <property type="entry name" value="EF-Tu/eEF-1alpha/eIF2-gamma C-terminal domain"/>
    <property type="match status" value="1"/>
</dbReference>